<dbReference type="PRINTS" id="PR00811">
    <property type="entry name" value="BCTERIALGSPD"/>
</dbReference>
<evidence type="ECO:0000313" key="8">
    <source>
        <dbReference type="EMBL" id="RIH83395.1"/>
    </source>
</evidence>
<dbReference type="InterPro" id="IPR038591">
    <property type="entry name" value="NolW-like_sf"/>
</dbReference>
<evidence type="ECO:0000256" key="2">
    <source>
        <dbReference type="ARBA" id="ARBA00022729"/>
    </source>
</evidence>
<evidence type="ECO:0000256" key="5">
    <source>
        <dbReference type="RuleBase" id="RU004004"/>
    </source>
</evidence>
<keyword evidence="9" id="KW-1185">Reference proteome</keyword>
<dbReference type="InterPro" id="IPR004845">
    <property type="entry name" value="T2SS_GspD_CS"/>
</dbReference>
<comment type="caution">
    <text evidence="8">The sequence shown here is derived from an EMBL/GenBank/DDBJ whole genome shotgun (WGS) entry which is preliminary data.</text>
</comment>
<dbReference type="InterPro" id="IPR004846">
    <property type="entry name" value="T2SS/T3SS_dom"/>
</dbReference>
<dbReference type="GO" id="GO:0009306">
    <property type="term" value="P:protein secretion"/>
    <property type="evidence" value="ECO:0007669"/>
    <property type="project" value="InterPro"/>
</dbReference>
<reference evidence="8 9" key="1">
    <citation type="submission" date="2018-08" db="EMBL/GenBank/DDBJ databases">
        <title>Meiothermus roseus NBRC 110900 genome sequencing project.</title>
        <authorList>
            <person name="Da Costa M.S."/>
            <person name="Albuquerque L."/>
            <person name="Raposo P."/>
            <person name="Froufe H.J.C."/>
            <person name="Barroso C.S."/>
            <person name="Egas C."/>
        </authorList>
    </citation>
    <scope>NUCLEOTIDE SEQUENCE [LARGE SCALE GENOMIC DNA]</scope>
    <source>
        <strain evidence="8 9">NBRC 110900</strain>
    </source>
</reference>
<accession>A0A399EGX9</accession>
<dbReference type="OrthoDB" id="9775455at2"/>
<dbReference type="Pfam" id="PF03958">
    <property type="entry name" value="Secretin_N"/>
    <property type="match status" value="1"/>
</dbReference>
<comment type="subcellular location">
    <subcellularLocation>
        <location evidence="5">Cell outer membrane</location>
    </subcellularLocation>
    <subcellularLocation>
        <location evidence="1">Membrane</location>
    </subcellularLocation>
</comment>
<organism evidence="8 9">
    <name type="scientific">Calidithermus roseus</name>
    <dbReference type="NCBI Taxonomy" id="1644118"/>
    <lineage>
        <taxon>Bacteria</taxon>
        <taxon>Thermotogati</taxon>
        <taxon>Deinococcota</taxon>
        <taxon>Deinococci</taxon>
        <taxon>Thermales</taxon>
        <taxon>Thermaceae</taxon>
        <taxon>Calidithermus</taxon>
    </lineage>
</organism>
<evidence type="ECO:0000256" key="4">
    <source>
        <dbReference type="RuleBase" id="RU004003"/>
    </source>
</evidence>
<dbReference type="RefSeq" id="WP_119279776.1">
    <property type="nucleotide sequence ID" value="NZ_QWLA01000078.1"/>
</dbReference>
<keyword evidence="2" id="KW-0732">Signal</keyword>
<protein>
    <submittedName>
        <fullName evidence="8">Putative type IV piliation system protein</fullName>
    </submittedName>
</protein>
<dbReference type="Gene3D" id="3.30.1370.120">
    <property type="match status" value="1"/>
</dbReference>
<evidence type="ECO:0000259" key="7">
    <source>
        <dbReference type="Pfam" id="PF03958"/>
    </source>
</evidence>
<dbReference type="InterPro" id="IPR001775">
    <property type="entry name" value="GspD/PilQ"/>
</dbReference>
<feature type="domain" description="Type II/III secretion system secretin-like" evidence="6">
    <location>
        <begin position="336"/>
        <end position="490"/>
    </location>
</feature>
<comment type="similarity">
    <text evidence="4">Belongs to the bacterial secretin family.</text>
</comment>
<gene>
    <name evidence="8" type="ORF">Mrose_03066</name>
</gene>
<dbReference type="GO" id="GO:0009279">
    <property type="term" value="C:cell outer membrane"/>
    <property type="evidence" value="ECO:0007669"/>
    <property type="project" value="UniProtKB-SubCell"/>
</dbReference>
<dbReference type="InterPro" id="IPR005644">
    <property type="entry name" value="NolW-like"/>
</dbReference>
<dbReference type="PANTHER" id="PTHR30332:SF17">
    <property type="entry name" value="TYPE IV PILIATION SYSTEM PROTEIN DR_0774-RELATED"/>
    <property type="match status" value="1"/>
</dbReference>
<dbReference type="PROSITE" id="PS00875">
    <property type="entry name" value="T2SP_D"/>
    <property type="match status" value="1"/>
</dbReference>
<evidence type="ECO:0000259" key="6">
    <source>
        <dbReference type="Pfam" id="PF00263"/>
    </source>
</evidence>
<keyword evidence="3" id="KW-0472">Membrane</keyword>
<sequence length="494" mass="53466">MQRILFLIVLLLSLALAGTLPRDARFDQPVDLIAPNGIPLEDALRSTATSVGLTPLLRDIPNTLVKVSLEKKPFRQVWDLLINTYGDGKLDYVLLENNVMVVASPEVVSRYAPKVAQQPTPTTEPTVRRSYAVSGNPTALKTFLEAEIPGIRITIAPGQPTLLVTATEKQHSEVAALLAQIDRPQAQVDTVTRNFKLAHARAEAMAEVLSSALEGGANGQQAQGQGQAGQAQPQAKGTAFFTADVRTNTLIVTATPEQMTRVEALIRELDVPVKQVQLKVRIQSVDSSVVSSFGIKWESLSGGNLVGSIIDGALNLIFDASKSLASLNIRAVLDILEQQSLARRLSDVTQIVEDNYPNFEVKSGSRLIVTPQVQGEPTREFDVGLLVRVVPQITADGQVTLDVFTQTGEQPRQGPIANSIEVVQRSDRTKLRIKDGQTVVIGGVVQQTTVNQESKVPILGDIPLIGLLFKKNSNSVRNEELLIIITANIVSDAR</sequence>
<name>A0A399EGX9_9DEIN</name>
<dbReference type="PANTHER" id="PTHR30332">
    <property type="entry name" value="PROBABLE GENERAL SECRETION PATHWAY PROTEIN D"/>
    <property type="match status" value="1"/>
</dbReference>
<evidence type="ECO:0000256" key="1">
    <source>
        <dbReference type="ARBA" id="ARBA00004370"/>
    </source>
</evidence>
<proteinExistence type="inferred from homology"/>
<dbReference type="AlphaFoldDB" id="A0A399EGX9"/>
<dbReference type="GO" id="GO:0015627">
    <property type="term" value="C:type II protein secretion system complex"/>
    <property type="evidence" value="ECO:0007669"/>
    <property type="project" value="TreeGrafter"/>
</dbReference>
<keyword evidence="5" id="KW-0813">Transport</keyword>
<evidence type="ECO:0000256" key="3">
    <source>
        <dbReference type="ARBA" id="ARBA00023136"/>
    </source>
</evidence>
<dbReference type="Proteomes" id="UP000265341">
    <property type="component" value="Unassembled WGS sequence"/>
</dbReference>
<dbReference type="InterPro" id="IPR050810">
    <property type="entry name" value="Bact_Secretion_Sys_Channel"/>
</dbReference>
<evidence type="ECO:0000313" key="9">
    <source>
        <dbReference type="Proteomes" id="UP000265341"/>
    </source>
</evidence>
<dbReference type="Pfam" id="PF00263">
    <property type="entry name" value="Secretin"/>
    <property type="match status" value="1"/>
</dbReference>
<dbReference type="EMBL" id="QWLA01000078">
    <property type="protein sequence ID" value="RIH83395.1"/>
    <property type="molecule type" value="Genomic_DNA"/>
</dbReference>
<feature type="domain" description="NolW-like" evidence="7">
    <location>
        <begin position="192"/>
        <end position="275"/>
    </location>
</feature>